<proteinExistence type="predicted"/>
<evidence type="ECO:0000313" key="2">
    <source>
        <dbReference type="Proteomes" id="UP000183868"/>
    </source>
</evidence>
<reference evidence="1 2" key="1">
    <citation type="submission" date="2016-11" db="EMBL/GenBank/DDBJ databases">
        <title>Genomic analysis of Caldithrix abyssi and proposal of a novel bacterial phylum Caldithrichaeota.</title>
        <authorList>
            <person name="Kublanov I."/>
            <person name="Sigalova O."/>
            <person name="Gavrilov S."/>
            <person name="Lebedinsky A."/>
            <person name="Ivanova N."/>
            <person name="Daum C."/>
            <person name="Reddy T."/>
            <person name="Klenk H.P."/>
            <person name="Goker M."/>
            <person name="Reva O."/>
            <person name="Miroshnichenko M."/>
            <person name="Kyprides N."/>
            <person name="Woyke T."/>
            <person name="Gelfand M."/>
        </authorList>
    </citation>
    <scope>NUCLEOTIDE SEQUENCE [LARGE SCALE GENOMIC DNA]</scope>
    <source>
        <strain evidence="1 2">LF13</strain>
    </source>
</reference>
<sequence>MKYFSFLLDKLFLNQWSPAPHSDSRPEKMRAIFFKEQIGALP</sequence>
<protein>
    <submittedName>
        <fullName evidence="1">Uncharacterized protein</fullName>
    </submittedName>
</protein>
<name>A0A1J1C9S9_CALAY</name>
<gene>
    <name evidence="1" type="ORF">Cabys_2300</name>
</gene>
<dbReference type="KEGG" id="caby:Cabys_2300"/>
<dbReference type="EMBL" id="CP018099">
    <property type="protein sequence ID" value="APF19049.1"/>
    <property type="molecule type" value="Genomic_DNA"/>
</dbReference>
<dbReference type="AlphaFoldDB" id="A0A1J1C9S9"/>
<organism evidence="1 2">
    <name type="scientific">Caldithrix abyssi DSM 13497</name>
    <dbReference type="NCBI Taxonomy" id="880073"/>
    <lineage>
        <taxon>Bacteria</taxon>
        <taxon>Pseudomonadati</taxon>
        <taxon>Calditrichota</taxon>
        <taxon>Calditrichia</taxon>
        <taxon>Calditrichales</taxon>
        <taxon>Calditrichaceae</taxon>
        <taxon>Caldithrix</taxon>
    </lineage>
</organism>
<evidence type="ECO:0000313" key="1">
    <source>
        <dbReference type="EMBL" id="APF19049.1"/>
    </source>
</evidence>
<accession>A0A1J1C9S9</accession>
<dbReference type="Proteomes" id="UP000183868">
    <property type="component" value="Chromosome"/>
</dbReference>